<evidence type="ECO:0000313" key="2">
    <source>
        <dbReference type="EMBL" id="CAF95784.1"/>
    </source>
</evidence>
<name>Q4SU98_TETNG</name>
<organism evidence="2">
    <name type="scientific">Tetraodon nigroviridis</name>
    <name type="common">Spotted green pufferfish</name>
    <name type="synonym">Chelonodon nigroviridis</name>
    <dbReference type="NCBI Taxonomy" id="99883"/>
    <lineage>
        <taxon>Eukaryota</taxon>
        <taxon>Metazoa</taxon>
        <taxon>Chordata</taxon>
        <taxon>Craniata</taxon>
        <taxon>Vertebrata</taxon>
        <taxon>Euteleostomi</taxon>
        <taxon>Actinopterygii</taxon>
        <taxon>Neopterygii</taxon>
        <taxon>Teleostei</taxon>
        <taxon>Neoteleostei</taxon>
        <taxon>Acanthomorphata</taxon>
        <taxon>Eupercaria</taxon>
        <taxon>Tetraodontiformes</taxon>
        <taxon>Tetradontoidea</taxon>
        <taxon>Tetraodontidae</taxon>
        <taxon>Tetraodon</taxon>
    </lineage>
</organism>
<protein>
    <submittedName>
        <fullName evidence="2">(spotted green pufferfish) hypothetical protein</fullName>
    </submittedName>
</protein>
<dbReference type="AlphaFoldDB" id="Q4SU98"/>
<dbReference type="KEGG" id="tng:GSTEN00012562G001"/>
<dbReference type="Gene3D" id="1.10.4080.10">
    <property type="entry name" value="ADP-ribosylation/Crystallin J1"/>
    <property type="match status" value="1"/>
</dbReference>
<proteinExistence type="inferred from homology"/>
<evidence type="ECO:0000256" key="1">
    <source>
        <dbReference type="ARBA" id="ARBA00010702"/>
    </source>
</evidence>
<sequence>MKAEMRRSVSEAFWALCAADSMSMPVHWYYDIADIKRDFGGWISGFNSPRDSHPSSILTLSNTTGSGRTAWSGGASRPDVVGNVILHDKLDLWKASTGSVHYHQGLQSGENTLNVLCALRAAHTLVSSRFTDLSRPDARAAVLSDYIGFLTTPGTHNDTYAESFHRSFFADWQDARPTSPGQVLTFAETRSKQKLSCPPDGQLDAIGCLTAILPFILLSASADEERAVSAAVAFVKLTHPHPKVPEYVEIYGRALHAVLGGADVRRQAEHALRRLEAWDVCQSYSRRAARYRHEVESVATTAVSVS</sequence>
<accession>Q4SU98</accession>
<gene>
    <name evidence="2" type="ORF">GSTENG00012562001</name>
</gene>
<reference evidence="2" key="2">
    <citation type="submission" date="2004-02" db="EMBL/GenBank/DDBJ databases">
        <authorList>
            <consortium name="Genoscope"/>
            <consortium name="Whitehead Institute Centre for Genome Research"/>
        </authorList>
    </citation>
    <scope>NUCLEOTIDE SEQUENCE</scope>
</reference>
<dbReference type="OrthoDB" id="524326at2759"/>
<comment type="caution">
    <text evidence="2">The sequence shown here is derived from an EMBL/GenBank/DDBJ whole genome shotgun (WGS) entry which is preliminary data.</text>
</comment>
<dbReference type="InterPro" id="IPR036705">
    <property type="entry name" value="Ribosyl_crysJ1_sf"/>
</dbReference>
<dbReference type="Pfam" id="PF03747">
    <property type="entry name" value="ADP_ribosyl_GH"/>
    <property type="match status" value="1"/>
</dbReference>
<reference evidence="2" key="1">
    <citation type="journal article" date="2004" name="Nature">
        <title>Genome duplication in the teleost fish Tetraodon nigroviridis reveals the early vertebrate proto-karyotype.</title>
        <authorList>
            <person name="Jaillon O."/>
            <person name="Aury J.-M."/>
            <person name="Brunet F."/>
            <person name="Petit J.-L."/>
            <person name="Stange-Thomann N."/>
            <person name="Mauceli E."/>
            <person name="Bouneau L."/>
            <person name="Fischer C."/>
            <person name="Ozouf-Costaz C."/>
            <person name="Bernot A."/>
            <person name="Nicaud S."/>
            <person name="Jaffe D."/>
            <person name="Fisher S."/>
            <person name="Lutfalla G."/>
            <person name="Dossat C."/>
            <person name="Segurens B."/>
            <person name="Dasilva C."/>
            <person name="Salanoubat M."/>
            <person name="Levy M."/>
            <person name="Boudet N."/>
            <person name="Castellano S."/>
            <person name="Anthouard V."/>
            <person name="Jubin C."/>
            <person name="Castelli V."/>
            <person name="Katinka M."/>
            <person name="Vacherie B."/>
            <person name="Biemont C."/>
            <person name="Skalli Z."/>
            <person name="Cattolico L."/>
            <person name="Poulain J."/>
            <person name="De Berardinis V."/>
            <person name="Cruaud C."/>
            <person name="Duprat S."/>
            <person name="Brottier P."/>
            <person name="Coutanceau J.-P."/>
            <person name="Gouzy J."/>
            <person name="Parra G."/>
            <person name="Lardier G."/>
            <person name="Chapple C."/>
            <person name="McKernan K.J."/>
            <person name="McEwan P."/>
            <person name="Bosak S."/>
            <person name="Kellis M."/>
            <person name="Volff J.-N."/>
            <person name="Guigo R."/>
            <person name="Zody M.C."/>
            <person name="Mesirov J."/>
            <person name="Lindblad-Toh K."/>
            <person name="Birren B."/>
            <person name="Nusbaum C."/>
            <person name="Kahn D."/>
            <person name="Robinson-Rechavi M."/>
            <person name="Laudet V."/>
            <person name="Schachter V."/>
            <person name="Quetier F."/>
            <person name="Saurin W."/>
            <person name="Scarpelli C."/>
            <person name="Wincker P."/>
            <person name="Lander E.S."/>
            <person name="Weissenbach J."/>
            <person name="Roest Crollius H."/>
        </authorList>
    </citation>
    <scope>NUCLEOTIDE SEQUENCE [LARGE SCALE GENOMIC DNA]</scope>
</reference>
<dbReference type="SUPFAM" id="SSF101478">
    <property type="entry name" value="ADP-ribosylglycohydrolase"/>
    <property type="match status" value="1"/>
</dbReference>
<dbReference type="EMBL" id="CAAE01013974">
    <property type="protein sequence ID" value="CAF95784.1"/>
    <property type="molecule type" value="Genomic_DNA"/>
</dbReference>
<comment type="similarity">
    <text evidence="1">Belongs to the ADP-ribosylglycohydrolase family.</text>
</comment>
<dbReference type="InterPro" id="IPR005502">
    <property type="entry name" value="Ribosyl_crysJ1"/>
</dbReference>